<dbReference type="SUPFAM" id="SSF101262">
    <property type="entry name" value="Methenyltetrahydrofolate cyclohydrolase-like"/>
    <property type="match status" value="1"/>
</dbReference>
<dbReference type="InterPro" id="IPR007044">
    <property type="entry name" value="Cyclodeamin/CycHdrlase"/>
</dbReference>
<gene>
    <name evidence="2" type="primary">fchA</name>
    <name evidence="2" type="ORF">TFUB20_00779</name>
</gene>
<dbReference type="OrthoDB" id="7959174at2"/>
<evidence type="ECO:0000313" key="3">
    <source>
        <dbReference type="Proteomes" id="UP000182057"/>
    </source>
</evidence>
<dbReference type="InterPro" id="IPR036178">
    <property type="entry name" value="Formintransfe-cycloase-like_sf"/>
</dbReference>
<dbReference type="Pfam" id="PF04961">
    <property type="entry name" value="FTCD_C"/>
    <property type="match status" value="1"/>
</dbReference>
<feature type="domain" description="Cyclodeaminase/cyclohydrolase" evidence="1">
    <location>
        <begin position="7"/>
        <end position="187"/>
    </location>
</feature>
<accession>A0A1D3UHK7</accession>
<dbReference type="Gene3D" id="1.20.120.680">
    <property type="entry name" value="Formiminotetrahydrofolate cyclodeaminase monomer, up-and-down helical bundle"/>
    <property type="match status" value="1"/>
</dbReference>
<dbReference type="RefSeq" id="WP_074449569.1">
    <property type="nucleotide sequence ID" value="NZ_FMML01000021.1"/>
</dbReference>
<name>A0A1D3UHK7_TANFO</name>
<dbReference type="GO" id="GO:0004477">
    <property type="term" value="F:methenyltetrahydrofolate cyclohydrolase activity"/>
    <property type="evidence" value="ECO:0007669"/>
    <property type="project" value="UniProtKB-EC"/>
</dbReference>
<dbReference type="EC" id="3.5.4.9" evidence="2"/>
<keyword evidence="2" id="KW-0378">Hydrolase</keyword>
<sequence>MNLQDLTVKEFIDKVTGNDPVPGGGSVSALNGSLAASLAAMVANLTVGRKKYAEVNDEMEELSARLTGLSAQLLNDVDRDAEAYDRVFAAFKLPKETDEEKAVRTEAIQRETKYAAQVPMEVARTAHAMLPLIDTVARKGNSNAVTDACVAMMCARTAVLGALLNVRINLTSITDEAFVKEMSAEAERLERETLAAEQQVLECVKTVFQ</sequence>
<protein>
    <submittedName>
        <fullName evidence="2">Methenyltetrahydrofolate cyclohydrolase</fullName>
        <ecNumber evidence="2">3.5.4.9</ecNumber>
    </submittedName>
</protein>
<organism evidence="2 3">
    <name type="scientific">Tannerella forsythia</name>
    <name type="common">Bacteroides forsythus</name>
    <dbReference type="NCBI Taxonomy" id="28112"/>
    <lineage>
        <taxon>Bacteria</taxon>
        <taxon>Pseudomonadati</taxon>
        <taxon>Bacteroidota</taxon>
        <taxon>Bacteroidia</taxon>
        <taxon>Bacteroidales</taxon>
        <taxon>Tannerellaceae</taxon>
        <taxon>Tannerella</taxon>
    </lineage>
</organism>
<evidence type="ECO:0000259" key="1">
    <source>
        <dbReference type="Pfam" id="PF04961"/>
    </source>
</evidence>
<reference evidence="2 3" key="1">
    <citation type="submission" date="2016-09" db="EMBL/GenBank/DDBJ databases">
        <authorList>
            <person name="Capua I."/>
            <person name="De Benedictis P."/>
            <person name="Joannis T."/>
            <person name="Lombin L.H."/>
            <person name="Cattoli G."/>
        </authorList>
    </citation>
    <scope>NUCLEOTIDE SEQUENCE [LARGE SCALE GENOMIC DNA]</scope>
    <source>
        <strain evidence="2 3">UB20</strain>
    </source>
</reference>
<dbReference type="AlphaFoldDB" id="A0A1D3UHK7"/>
<dbReference type="Proteomes" id="UP000182057">
    <property type="component" value="Unassembled WGS sequence"/>
</dbReference>
<evidence type="ECO:0000313" key="2">
    <source>
        <dbReference type="EMBL" id="SCQ19655.1"/>
    </source>
</evidence>
<dbReference type="EMBL" id="FMMM01000026">
    <property type="protein sequence ID" value="SCQ19655.1"/>
    <property type="molecule type" value="Genomic_DNA"/>
</dbReference>
<proteinExistence type="predicted"/>